<evidence type="ECO:0000259" key="8">
    <source>
        <dbReference type="PROSITE" id="PS50045"/>
    </source>
</evidence>
<dbReference type="Proteomes" id="UP000422569">
    <property type="component" value="Chromosome"/>
</dbReference>
<dbReference type="PROSITE" id="PS00675">
    <property type="entry name" value="SIGMA54_INTERACT_1"/>
    <property type="match status" value="1"/>
</dbReference>
<dbReference type="Pfam" id="PF02954">
    <property type="entry name" value="HTH_8"/>
    <property type="match status" value="1"/>
</dbReference>
<proteinExistence type="predicted"/>
<dbReference type="KEGG" id="mpar:F7D14_08785"/>
<evidence type="ECO:0000256" key="1">
    <source>
        <dbReference type="ARBA" id="ARBA00022741"/>
    </source>
</evidence>
<dbReference type="InterPro" id="IPR027417">
    <property type="entry name" value="P-loop_NTPase"/>
</dbReference>
<feature type="domain" description="Sigma-54 factor interaction" evidence="8">
    <location>
        <begin position="248"/>
        <end position="477"/>
    </location>
</feature>
<protein>
    <submittedName>
        <fullName evidence="9">GAF domain-containing protein</fullName>
    </submittedName>
</protein>
<dbReference type="Gene3D" id="3.40.50.300">
    <property type="entry name" value="P-loop containing nucleotide triphosphate hydrolases"/>
    <property type="match status" value="1"/>
</dbReference>
<evidence type="ECO:0000313" key="10">
    <source>
        <dbReference type="Proteomes" id="UP000422569"/>
    </source>
</evidence>
<keyword evidence="6" id="KW-0010">Activator</keyword>
<dbReference type="InterPro" id="IPR009057">
    <property type="entry name" value="Homeodomain-like_sf"/>
</dbReference>
<dbReference type="Gene3D" id="3.30.450.40">
    <property type="match status" value="1"/>
</dbReference>
<dbReference type="InterPro" id="IPR029016">
    <property type="entry name" value="GAF-like_dom_sf"/>
</dbReference>
<dbReference type="InterPro" id="IPR025662">
    <property type="entry name" value="Sigma_54_int_dom_ATP-bd_1"/>
</dbReference>
<evidence type="ECO:0000256" key="7">
    <source>
        <dbReference type="ARBA" id="ARBA00023163"/>
    </source>
</evidence>
<dbReference type="PROSITE" id="PS50045">
    <property type="entry name" value="SIGMA54_INTERACT_4"/>
    <property type="match status" value="1"/>
</dbReference>
<gene>
    <name evidence="9" type="ORF">F7D14_08785</name>
</gene>
<dbReference type="SUPFAM" id="SSF52540">
    <property type="entry name" value="P-loop containing nucleoside triphosphate hydrolases"/>
    <property type="match status" value="1"/>
</dbReference>
<dbReference type="Gene3D" id="1.10.8.60">
    <property type="match status" value="1"/>
</dbReference>
<reference evidence="9 10" key="1">
    <citation type="submission" date="2019-09" db="EMBL/GenBank/DDBJ databases">
        <title>Isolation and complete genome sequencing of Methylocystis species.</title>
        <authorList>
            <person name="Rumah B.L."/>
            <person name="Stead C.E."/>
            <person name="Stevens B.C."/>
            <person name="Minton N.P."/>
            <person name="Grosse-Honebrink A."/>
            <person name="Zhang Y."/>
        </authorList>
    </citation>
    <scope>NUCLEOTIDE SEQUENCE [LARGE SCALE GENOMIC DNA]</scope>
    <source>
        <strain evidence="9 10">BRCS2</strain>
    </source>
</reference>
<dbReference type="PANTHER" id="PTHR32071">
    <property type="entry name" value="TRANSCRIPTIONAL REGULATORY PROTEIN"/>
    <property type="match status" value="1"/>
</dbReference>
<dbReference type="SMART" id="SM00382">
    <property type="entry name" value="AAA"/>
    <property type="match status" value="1"/>
</dbReference>
<dbReference type="SMART" id="SM00065">
    <property type="entry name" value="GAF"/>
    <property type="match status" value="1"/>
</dbReference>
<dbReference type="GO" id="GO:0043565">
    <property type="term" value="F:sequence-specific DNA binding"/>
    <property type="evidence" value="ECO:0007669"/>
    <property type="project" value="InterPro"/>
</dbReference>
<evidence type="ECO:0000256" key="6">
    <source>
        <dbReference type="ARBA" id="ARBA00023159"/>
    </source>
</evidence>
<dbReference type="GO" id="GO:0005524">
    <property type="term" value="F:ATP binding"/>
    <property type="evidence" value="ECO:0007669"/>
    <property type="project" value="UniProtKB-KW"/>
</dbReference>
<evidence type="ECO:0000256" key="2">
    <source>
        <dbReference type="ARBA" id="ARBA00022840"/>
    </source>
</evidence>
<dbReference type="InterPro" id="IPR003018">
    <property type="entry name" value="GAF"/>
</dbReference>
<evidence type="ECO:0000313" key="9">
    <source>
        <dbReference type="EMBL" id="QGM97546.1"/>
    </source>
</evidence>
<organism evidence="9 10">
    <name type="scientific">Methylocystis parvus</name>
    <dbReference type="NCBI Taxonomy" id="134"/>
    <lineage>
        <taxon>Bacteria</taxon>
        <taxon>Pseudomonadati</taxon>
        <taxon>Pseudomonadota</taxon>
        <taxon>Alphaproteobacteria</taxon>
        <taxon>Hyphomicrobiales</taxon>
        <taxon>Methylocystaceae</taxon>
        <taxon>Methylocystis</taxon>
    </lineage>
</organism>
<evidence type="ECO:0000256" key="3">
    <source>
        <dbReference type="ARBA" id="ARBA00023012"/>
    </source>
</evidence>
<dbReference type="Pfam" id="PF00158">
    <property type="entry name" value="Sigma54_activat"/>
    <property type="match status" value="1"/>
</dbReference>
<keyword evidence="4" id="KW-0805">Transcription regulation</keyword>
<accession>A0A6B8M5A2</accession>
<dbReference type="SUPFAM" id="SSF46689">
    <property type="entry name" value="Homeodomain-like"/>
    <property type="match status" value="1"/>
</dbReference>
<dbReference type="PROSITE" id="PS00688">
    <property type="entry name" value="SIGMA54_INTERACT_3"/>
    <property type="match status" value="1"/>
</dbReference>
<keyword evidence="5" id="KW-0238">DNA-binding</keyword>
<dbReference type="InterPro" id="IPR002078">
    <property type="entry name" value="Sigma_54_int"/>
</dbReference>
<dbReference type="GO" id="GO:0000160">
    <property type="term" value="P:phosphorelay signal transduction system"/>
    <property type="evidence" value="ECO:0007669"/>
    <property type="project" value="UniProtKB-KW"/>
</dbReference>
<dbReference type="Pfam" id="PF01590">
    <property type="entry name" value="GAF"/>
    <property type="match status" value="1"/>
</dbReference>
<name>A0A6B8M5A2_9HYPH</name>
<dbReference type="InterPro" id="IPR058031">
    <property type="entry name" value="AAA_lid_NorR"/>
</dbReference>
<dbReference type="PRINTS" id="PR01590">
    <property type="entry name" value="HTHFIS"/>
</dbReference>
<keyword evidence="7" id="KW-0804">Transcription</keyword>
<sequence>MGSLRITTSTNRLAARKDVAVAKDFNAEASRPLTIENNRKKFEPHICDCDLGECRTNVLPFMNEMGRISVGAENLGETLQILLEMLQKHMNVVRAMVTLFEPGSGNIFIHQSFGLSEEEQAKGVYFLGEGITGKVVETGQAIVVPRIGDEPSFLDRTGSRTKPADQKLSFICVPIVRSKKVLGTISAERIYDDARLLKMDVEVLSILATMTAQAVELYLLENVEKVALENENRRLRSALKAQFKPTNIIGNSKPMQDVYKLIDRVSRTKTTVLILGESGVGKELVASAIHYNSRASKGPFVKFNCAALPESVIESELFGHEKGSFTGAVGSRKGRFEEAHGGTIFLDEVGELSLPVQAKLLRVLQEKTFERVGGNAQIKVDLRILAATNRDLPEMVEKGTFREDLYYRLNVFPITIPPLRERGNDIIALADHFVGNFAHSLGVEIKRISTSAINMLLAYHWPGNVRELENIIERAIILSDDGVIHGYNLPPSLQMPILEEVESKGTLEARLSAIEYEMIVEALKVHHGNTTEAAKSLGLTRRILGLRLAKYSLDHKNFHAHAQA</sequence>
<dbReference type="InterPro" id="IPR025943">
    <property type="entry name" value="Sigma_54_int_dom_ATP-bd_2"/>
</dbReference>
<keyword evidence="10" id="KW-1185">Reference proteome</keyword>
<evidence type="ECO:0000256" key="5">
    <source>
        <dbReference type="ARBA" id="ARBA00023125"/>
    </source>
</evidence>
<evidence type="ECO:0000256" key="4">
    <source>
        <dbReference type="ARBA" id="ARBA00023015"/>
    </source>
</evidence>
<dbReference type="InterPro" id="IPR002197">
    <property type="entry name" value="HTH_Fis"/>
</dbReference>
<dbReference type="InterPro" id="IPR003593">
    <property type="entry name" value="AAA+_ATPase"/>
</dbReference>
<dbReference type="Pfam" id="PF25601">
    <property type="entry name" value="AAA_lid_14"/>
    <property type="match status" value="1"/>
</dbReference>
<dbReference type="Gene3D" id="1.10.10.60">
    <property type="entry name" value="Homeodomain-like"/>
    <property type="match status" value="1"/>
</dbReference>
<dbReference type="GO" id="GO:0006355">
    <property type="term" value="P:regulation of DNA-templated transcription"/>
    <property type="evidence" value="ECO:0007669"/>
    <property type="project" value="InterPro"/>
</dbReference>
<keyword evidence="3" id="KW-0902">Two-component regulatory system</keyword>
<dbReference type="FunFam" id="1.10.8.60:FF:000014">
    <property type="entry name" value="DNA-binding transcriptional regulator NtrC"/>
    <property type="match status" value="1"/>
</dbReference>
<keyword evidence="1" id="KW-0547">Nucleotide-binding</keyword>
<dbReference type="AlphaFoldDB" id="A0A6B8M5A2"/>
<dbReference type="EMBL" id="CP044331">
    <property type="protein sequence ID" value="QGM97546.1"/>
    <property type="molecule type" value="Genomic_DNA"/>
</dbReference>
<dbReference type="PROSITE" id="PS00676">
    <property type="entry name" value="SIGMA54_INTERACT_2"/>
    <property type="match status" value="1"/>
</dbReference>
<dbReference type="InterPro" id="IPR025944">
    <property type="entry name" value="Sigma_54_int_dom_CS"/>
</dbReference>
<dbReference type="FunFam" id="3.40.50.300:FF:000006">
    <property type="entry name" value="DNA-binding transcriptional regulator NtrC"/>
    <property type="match status" value="1"/>
</dbReference>
<keyword evidence="2" id="KW-0067">ATP-binding</keyword>
<dbReference type="CDD" id="cd00009">
    <property type="entry name" value="AAA"/>
    <property type="match status" value="1"/>
</dbReference>
<dbReference type="SUPFAM" id="SSF55781">
    <property type="entry name" value="GAF domain-like"/>
    <property type="match status" value="1"/>
</dbReference>
<dbReference type="RefSeq" id="WP_081495663.1">
    <property type="nucleotide sequence ID" value="NZ_CP044331.1"/>
</dbReference>